<keyword evidence="4" id="KW-1185">Reference proteome</keyword>
<proteinExistence type="inferred from homology"/>
<protein>
    <submittedName>
        <fullName evidence="3">Amidohydrolase</fullName>
    </submittedName>
</protein>
<dbReference type="PANTHER" id="PTHR47799">
    <property type="entry name" value="OMEGA-AMIDASE YAFV"/>
    <property type="match status" value="1"/>
</dbReference>
<dbReference type="EMBL" id="JBHMEW010000064">
    <property type="protein sequence ID" value="MFB9212895.1"/>
    <property type="molecule type" value="Genomic_DNA"/>
</dbReference>
<dbReference type="InterPro" id="IPR001110">
    <property type="entry name" value="UPF0012_CS"/>
</dbReference>
<comment type="similarity">
    <text evidence="1">Belongs to the carbon-nitrogen hydrolase superfamily. NIT1/NIT2 family.</text>
</comment>
<dbReference type="CDD" id="cd07575">
    <property type="entry name" value="Xc-1258_like"/>
    <property type="match status" value="1"/>
</dbReference>
<dbReference type="PROSITE" id="PS01227">
    <property type="entry name" value="UPF0012"/>
    <property type="match status" value="1"/>
</dbReference>
<evidence type="ECO:0000259" key="2">
    <source>
        <dbReference type="PROSITE" id="PS50263"/>
    </source>
</evidence>
<comment type="caution">
    <text evidence="3">The sequence shown here is derived from an EMBL/GenBank/DDBJ whole genome shotgun (WGS) entry which is preliminary data.</text>
</comment>
<evidence type="ECO:0000313" key="3">
    <source>
        <dbReference type="EMBL" id="MFB9212895.1"/>
    </source>
</evidence>
<dbReference type="SUPFAM" id="SSF56317">
    <property type="entry name" value="Carbon-nitrogen hydrolase"/>
    <property type="match status" value="1"/>
</dbReference>
<dbReference type="InterPro" id="IPR036526">
    <property type="entry name" value="C-N_Hydrolase_sf"/>
</dbReference>
<dbReference type="InterPro" id="IPR052737">
    <property type="entry name" value="Omega-amidase_YafV"/>
</dbReference>
<dbReference type="PANTHER" id="PTHR47799:SF1">
    <property type="entry name" value="OMEGA-AMIDASE YAFV"/>
    <property type="match status" value="1"/>
</dbReference>
<gene>
    <name evidence="3" type="ORF">ACFFUR_13855</name>
</gene>
<evidence type="ECO:0000313" key="4">
    <source>
        <dbReference type="Proteomes" id="UP001589654"/>
    </source>
</evidence>
<name>A0ABV5J7U8_9BACT</name>
<dbReference type="Gene3D" id="3.60.110.10">
    <property type="entry name" value="Carbon-nitrogen hydrolase"/>
    <property type="match status" value="1"/>
</dbReference>
<dbReference type="Pfam" id="PF00795">
    <property type="entry name" value="CN_hydrolase"/>
    <property type="match status" value="1"/>
</dbReference>
<sequence>MPDNLKVTLVQTDIYWQQREANLAMLEEKLWMLEEEVDLIILPEMFPTGFSMETEKLAEPMNFTTTRWMQQMAKQKQAVITGSLIIKEDNKFFNRLLWVTPAGEVNHYDKRHLFRMAHEDNYFNMGLENNIVELKGWKILPQVCYDLRFPVWSRNKSDTDGNMDYDLSFFIASWPAARVGAWDILLKARAVENLCYTLGVNRVGEDGNNIAYSGHSAAYDFKGETIATAKENEEMVTVELSFEALSRYREKFPAWKDADQFTLRTKD</sequence>
<feature type="domain" description="CN hydrolase" evidence="2">
    <location>
        <begin position="5"/>
        <end position="242"/>
    </location>
</feature>
<reference evidence="3 4" key="1">
    <citation type="submission" date="2024-09" db="EMBL/GenBank/DDBJ databases">
        <authorList>
            <person name="Sun Q."/>
            <person name="Mori K."/>
        </authorList>
    </citation>
    <scope>NUCLEOTIDE SEQUENCE [LARGE SCALE GENOMIC DNA]</scope>
    <source>
        <strain evidence="3 4">CECT 7682</strain>
    </source>
</reference>
<accession>A0ABV5J7U8</accession>
<dbReference type="RefSeq" id="WP_290248076.1">
    <property type="nucleotide sequence ID" value="NZ_JAUFQT010000001.1"/>
</dbReference>
<organism evidence="3 4">
    <name type="scientific">Echinicola jeungdonensis</name>
    <dbReference type="NCBI Taxonomy" id="709343"/>
    <lineage>
        <taxon>Bacteria</taxon>
        <taxon>Pseudomonadati</taxon>
        <taxon>Bacteroidota</taxon>
        <taxon>Cytophagia</taxon>
        <taxon>Cytophagales</taxon>
        <taxon>Cyclobacteriaceae</taxon>
        <taxon>Echinicola</taxon>
    </lineage>
</organism>
<dbReference type="PROSITE" id="PS50263">
    <property type="entry name" value="CN_HYDROLASE"/>
    <property type="match status" value="1"/>
</dbReference>
<dbReference type="Proteomes" id="UP001589654">
    <property type="component" value="Unassembled WGS sequence"/>
</dbReference>
<dbReference type="InterPro" id="IPR003010">
    <property type="entry name" value="C-N_Hydrolase"/>
</dbReference>
<evidence type="ECO:0000256" key="1">
    <source>
        <dbReference type="ARBA" id="ARBA00010613"/>
    </source>
</evidence>
<dbReference type="NCBIfam" id="NF007757">
    <property type="entry name" value="PRK10438.1"/>
    <property type="match status" value="1"/>
</dbReference>